<feature type="transmembrane region" description="Helical" evidence="6">
    <location>
        <begin position="105"/>
        <end position="127"/>
    </location>
</feature>
<dbReference type="GO" id="GO:0022857">
    <property type="term" value="F:transmembrane transporter activity"/>
    <property type="evidence" value="ECO:0007669"/>
    <property type="project" value="InterPro"/>
</dbReference>
<proteinExistence type="inferred from homology"/>
<feature type="transmembrane region" description="Helical" evidence="6">
    <location>
        <begin position="210"/>
        <end position="231"/>
    </location>
</feature>
<feature type="transmembrane region" description="Helical" evidence="6">
    <location>
        <begin position="185"/>
        <end position="204"/>
    </location>
</feature>
<accession>X1M374</accession>
<protein>
    <submittedName>
        <fullName evidence="7">Uncharacterized protein</fullName>
    </submittedName>
</protein>
<sequence length="298" mass="33125">MNSHECNHNYNYNNPNLFIISPSPSSFFLIVGLLILPFFSLHTDAGIHQKILSAKDNQTAKKGLLFGAIIYLIFGICLVTIILLSRGSNLNINNFDNILIVFGNANLPSLLQIMIILAILSAIASTLDSEALLFSSIIVNDFLTSVISFNSCIDENEKPTDSQNQLKPSDDCKRYRNKNYKLTRGWSMVGLALGFTLTLIPIGLLDFLSVIWVMAISTFAVPLIGITFTWLKRGLREKFVKSMTVIMALSTVILAIILSNIGVEDLAASMINVAFSQFLIYFMITLIMAIIYPQNEKK</sequence>
<gene>
    <name evidence="7" type="ORF">S06H3_05101</name>
</gene>
<dbReference type="InterPro" id="IPR001734">
    <property type="entry name" value="Na/solute_symporter"/>
</dbReference>
<name>X1M374_9ZZZZ</name>
<comment type="subcellular location">
    <subcellularLocation>
        <location evidence="1">Membrane</location>
        <topology evidence="1">Multi-pass membrane protein</topology>
    </subcellularLocation>
</comment>
<dbReference type="GO" id="GO:0016020">
    <property type="term" value="C:membrane"/>
    <property type="evidence" value="ECO:0007669"/>
    <property type="project" value="UniProtKB-SubCell"/>
</dbReference>
<comment type="caution">
    <text evidence="7">The sequence shown here is derived from an EMBL/GenBank/DDBJ whole genome shotgun (WGS) entry which is preliminary data.</text>
</comment>
<evidence type="ECO:0000256" key="6">
    <source>
        <dbReference type="SAM" id="Phobius"/>
    </source>
</evidence>
<evidence type="ECO:0000313" key="7">
    <source>
        <dbReference type="EMBL" id="GAI00849.1"/>
    </source>
</evidence>
<feature type="transmembrane region" description="Helical" evidence="6">
    <location>
        <begin position="243"/>
        <end position="263"/>
    </location>
</feature>
<evidence type="ECO:0000256" key="1">
    <source>
        <dbReference type="ARBA" id="ARBA00004141"/>
    </source>
</evidence>
<keyword evidence="5 6" id="KW-0472">Membrane</keyword>
<keyword evidence="3 6" id="KW-0812">Transmembrane</keyword>
<evidence type="ECO:0000256" key="5">
    <source>
        <dbReference type="ARBA" id="ARBA00023136"/>
    </source>
</evidence>
<dbReference type="PROSITE" id="PS50283">
    <property type="entry name" value="NA_SOLUT_SYMP_3"/>
    <property type="match status" value="1"/>
</dbReference>
<reference evidence="7" key="1">
    <citation type="journal article" date="2014" name="Front. Microbiol.">
        <title>High frequency of phylogenetically diverse reductive dehalogenase-homologous genes in deep subseafloor sedimentary metagenomes.</title>
        <authorList>
            <person name="Kawai M."/>
            <person name="Futagami T."/>
            <person name="Toyoda A."/>
            <person name="Takaki Y."/>
            <person name="Nishi S."/>
            <person name="Hori S."/>
            <person name="Arai W."/>
            <person name="Tsubouchi T."/>
            <person name="Morono Y."/>
            <person name="Uchiyama I."/>
            <person name="Ito T."/>
            <person name="Fujiyama A."/>
            <person name="Inagaki F."/>
            <person name="Takami H."/>
        </authorList>
    </citation>
    <scope>NUCLEOTIDE SEQUENCE</scope>
    <source>
        <strain evidence="7">Expedition CK06-06</strain>
    </source>
</reference>
<dbReference type="Gene3D" id="1.20.1730.10">
    <property type="entry name" value="Sodium/glucose cotransporter"/>
    <property type="match status" value="1"/>
</dbReference>
<feature type="transmembrane region" description="Helical" evidence="6">
    <location>
        <begin position="25"/>
        <end position="43"/>
    </location>
</feature>
<feature type="transmembrane region" description="Helical" evidence="6">
    <location>
        <begin position="64"/>
        <end position="85"/>
    </location>
</feature>
<keyword evidence="4 6" id="KW-1133">Transmembrane helix</keyword>
<dbReference type="AlphaFoldDB" id="X1M374"/>
<comment type="similarity">
    <text evidence="2">Belongs to the sodium:solute symporter (SSF) (TC 2.A.21) family.</text>
</comment>
<dbReference type="EMBL" id="BARV01001857">
    <property type="protein sequence ID" value="GAI00849.1"/>
    <property type="molecule type" value="Genomic_DNA"/>
</dbReference>
<organism evidence="7">
    <name type="scientific">marine sediment metagenome</name>
    <dbReference type="NCBI Taxonomy" id="412755"/>
    <lineage>
        <taxon>unclassified sequences</taxon>
        <taxon>metagenomes</taxon>
        <taxon>ecological metagenomes</taxon>
    </lineage>
</organism>
<evidence type="ECO:0000256" key="3">
    <source>
        <dbReference type="ARBA" id="ARBA00022692"/>
    </source>
</evidence>
<dbReference type="InterPro" id="IPR038377">
    <property type="entry name" value="Na/Glc_symporter_sf"/>
</dbReference>
<evidence type="ECO:0000256" key="2">
    <source>
        <dbReference type="ARBA" id="ARBA00006434"/>
    </source>
</evidence>
<evidence type="ECO:0000256" key="4">
    <source>
        <dbReference type="ARBA" id="ARBA00022989"/>
    </source>
</evidence>
<feature type="transmembrane region" description="Helical" evidence="6">
    <location>
        <begin position="269"/>
        <end position="292"/>
    </location>
</feature>